<dbReference type="Pfam" id="PF05305">
    <property type="entry name" value="DUF732"/>
    <property type="match status" value="1"/>
</dbReference>
<dbReference type="RefSeq" id="WP_085160222.1">
    <property type="nucleotide sequence ID" value="NZ_AP022581.1"/>
</dbReference>
<organism evidence="1 2">
    <name type="scientific">Mycobacterium lacus</name>
    <dbReference type="NCBI Taxonomy" id="169765"/>
    <lineage>
        <taxon>Bacteria</taxon>
        <taxon>Bacillati</taxon>
        <taxon>Actinomycetota</taxon>
        <taxon>Actinomycetes</taxon>
        <taxon>Mycobacteriales</taxon>
        <taxon>Mycobacteriaceae</taxon>
        <taxon>Mycobacterium</taxon>
    </lineage>
</organism>
<proteinExistence type="predicted"/>
<dbReference type="Proteomes" id="UP000466396">
    <property type="component" value="Chromosome"/>
</dbReference>
<dbReference type="KEGG" id="mlj:MLAC_15820"/>
<evidence type="ECO:0000313" key="1">
    <source>
        <dbReference type="EMBL" id="BBX96288.1"/>
    </source>
</evidence>
<dbReference type="STRING" id="169765.AWC15_21110"/>
<dbReference type="EMBL" id="AP022581">
    <property type="protein sequence ID" value="BBX96288.1"/>
    <property type="molecule type" value="Genomic_DNA"/>
</dbReference>
<dbReference type="OrthoDB" id="4743565at2"/>
<gene>
    <name evidence="1" type="primary">lprJ</name>
    <name evidence="1" type="ORF">MLAC_15820</name>
</gene>
<accession>A0A1X1Y6V3</accession>
<evidence type="ECO:0000313" key="2">
    <source>
        <dbReference type="Proteomes" id="UP000466396"/>
    </source>
</evidence>
<reference evidence="1 2" key="1">
    <citation type="journal article" date="2019" name="Emerg. Microbes Infect.">
        <title>Comprehensive subspecies identification of 175 nontuberculous mycobacteria species based on 7547 genomic profiles.</title>
        <authorList>
            <person name="Matsumoto Y."/>
            <person name="Kinjo T."/>
            <person name="Motooka D."/>
            <person name="Nabeya D."/>
            <person name="Jung N."/>
            <person name="Uechi K."/>
            <person name="Horii T."/>
            <person name="Iida T."/>
            <person name="Fujita J."/>
            <person name="Nakamura S."/>
        </authorList>
    </citation>
    <scope>NUCLEOTIDE SEQUENCE [LARGE SCALE GENOMIC DNA]</scope>
    <source>
        <strain evidence="1 2">JCM 15657</strain>
    </source>
</reference>
<protein>
    <submittedName>
        <fullName evidence="1">Uncharacterized protein</fullName>
    </submittedName>
</protein>
<dbReference type="AlphaFoldDB" id="A0A1X1Y6V3"/>
<name>A0A1X1Y6V3_9MYCO</name>
<sequence>MTADGGRRTWLAGRQATALRLLAVTAGVLGAAATWPAPTRADMMGSAFLTALNNAGISYSQPAGTMALGRSVCPMVVAPGETFDSITSRMAESSGMSRDAAGAFTIVAIATFCPAVIAPLLPNRLQA</sequence>
<keyword evidence="2" id="KW-1185">Reference proteome</keyword>
<dbReference type="InterPro" id="IPR007969">
    <property type="entry name" value="DUF732"/>
</dbReference>